<evidence type="ECO:0000313" key="2">
    <source>
        <dbReference type="Proteomes" id="UP001149074"/>
    </source>
</evidence>
<reference evidence="1" key="1">
    <citation type="submission" date="2022-11" db="EMBL/GenBank/DDBJ databases">
        <authorList>
            <person name="Petersen C."/>
        </authorList>
    </citation>
    <scope>NUCLEOTIDE SEQUENCE</scope>
    <source>
        <strain evidence="1">IBT 30761</strain>
    </source>
</reference>
<name>A0A9W9KE60_9EURO</name>
<keyword evidence="2" id="KW-1185">Reference proteome</keyword>
<proteinExistence type="predicted"/>
<dbReference type="PANTHER" id="PTHR47356">
    <property type="entry name" value="FAD-DEPENDENT MONOOXYGENASE ASQG-RELATED"/>
    <property type="match status" value="1"/>
</dbReference>
<dbReference type="Proteomes" id="UP001149074">
    <property type="component" value="Unassembled WGS sequence"/>
</dbReference>
<dbReference type="PANTHER" id="PTHR47356:SF2">
    <property type="entry name" value="FAD-BINDING DOMAIN-CONTAINING PROTEIN-RELATED"/>
    <property type="match status" value="1"/>
</dbReference>
<dbReference type="Gene3D" id="3.30.9.30">
    <property type="match status" value="1"/>
</dbReference>
<dbReference type="GeneID" id="81355081"/>
<dbReference type="EMBL" id="JAPQKI010000004">
    <property type="protein sequence ID" value="KAJ5103079.1"/>
    <property type="molecule type" value="Genomic_DNA"/>
</dbReference>
<reference evidence="1" key="2">
    <citation type="journal article" date="2023" name="IMA Fungus">
        <title>Comparative genomic study of the Penicillium genus elucidates a diverse pangenome and 15 lateral gene transfer events.</title>
        <authorList>
            <person name="Petersen C."/>
            <person name="Sorensen T."/>
            <person name="Nielsen M.R."/>
            <person name="Sondergaard T.E."/>
            <person name="Sorensen J.L."/>
            <person name="Fitzpatrick D.A."/>
            <person name="Frisvad J.C."/>
            <person name="Nielsen K.L."/>
        </authorList>
    </citation>
    <scope>NUCLEOTIDE SEQUENCE</scope>
    <source>
        <strain evidence="1">IBT 30761</strain>
    </source>
</reference>
<dbReference type="GO" id="GO:0004497">
    <property type="term" value="F:monooxygenase activity"/>
    <property type="evidence" value="ECO:0007669"/>
    <property type="project" value="InterPro"/>
</dbReference>
<dbReference type="InterPro" id="IPR050562">
    <property type="entry name" value="FAD_mOase_fung"/>
</dbReference>
<evidence type="ECO:0000313" key="1">
    <source>
        <dbReference type="EMBL" id="KAJ5103079.1"/>
    </source>
</evidence>
<dbReference type="InterPro" id="IPR036188">
    <property type="entry name" value="FAD/NAD-bd_sf"/>
</dbReference>
<organism evidence="1 2">
    <name type="scientific">Penicillium argentinense</name>
    <dbReference type="NCBI Taxonomy" id="1131581"/>
    <lineage>
        <taxon>Eukaryota</taxon>
        <taxon>Fungi</taxon>
        <taxon>Dikarya</taxon>
        <taxon>Ascomycota</taxon>
        <taxon>Pezizomycotina</taxon>
        <taxon>Eurotiomycetes</taxon>
        <taxon>Eurotiomycetidae</taxon>
        <taxon>Eurotiales</taxon>
        <taxon>Aspergillaceae</taxon>
        <taxon>Penicillium</taxon>
    </lineage>
</organism>
<gene>
    <name evidence="1" type="ORF">N7532_003608</name>
</gene>
<dbReference type="SUPFAM" id="SSF51905">
    <property type="entry name" value="FAD/NAD(P)-binding domain"/>
    <property type="match status" value="1"/>
</dbReference>
<comment type="caution">
    <text evidence="1">The sequence shown here is derived from an EMBL/GenBank/DDBJ whole genome shotgun (WGS) entry which is preliminary data.</text>
</comment>
<sequence>MFFPMASLDQSRGQFKVLIAGGSLILYRSWEAIRILEQLGVWENIAKQVIPLQGRNHYNAEGYSFEGSHVLVEMNDILKRPIIFVERRKALEALYHNVKDNLKLHAQIPVLAYVEEDEIIITTDDAFTSEYNCIFAVSKNGLEKLLLPDAMVHNVYHDNYSAIAAAGVSGLVFWFLFAKSAKWTRIPQCPQHTDDDAEACIREYGSSPVGPVYTVKDLCDARVKATIVPIEEGTIKKWSHNRVVLIGDSFHKVGPPAKHESADSAGESSVHLISAVYNQPRSRWELGHMRELLIP</sequence>
<dbReference type="RefSeq" id="XP_056476459.1">
    <property type="nucleotide sequence ID" value="XM_056616102.1"/>
</dbReference>
<accession>A0A9W9KE60</accession>
<dbReference type="OrthoDB" id="2431938at2759"/>
<dbReference type="Gene3D" id="3.50.50.60">
    <property type="entry name" value="FAD/NAD(P)-binding domain"/>
    <property type="match status" value="1"/>
</dbReference>
<dbReference type="AlphaFoldDB" id="A0A9W9KE60"/>
<protein>
    <submittedName>
        <fullName evidence="1">Uncharacterized protein</fullName>
    </submittedName>
</protein>